<name>A0AAV4AAF3_9GAST</name>
<organism evidence="2 3">
    <name type="scientific">Plakobranchus ocellatus</name>
    <dbReference type="NCBI Taxonomy" id="259542"/>
    <lineage>
        <taxon>Eukaryota</taxon>
        <taxon>Metazoa</taxon>
        <taxon>Spiralia</taxon>
        <taxon>Lophotrochozoa</taxon>
        <taxon>Mollusca</taxon>
        <taxon>Gastropoda</taxon>
        <taxon>Heterobranchia</taxon>
        <taxon>Euthyneura</taxon>
        <taxon>Panpulmonata</taxon>
        <taxon>Sacoglossa</taxon>
        <taxon>Placobranchoidea</taxon>
        <taxon>Plakobranchidae</taxon>
        <taxon>Plakobranchus</taxon>
    </lineage>
</organism>
<reference evidence="2 3" key="1">
    <citation type="journal article" date="2021" name="Elife">
        <title>Chloroplast acquisition without the gene transfer in kleptoplastic sea slugs, Plakobranchus ocellatus.</title>
        <authorList>
            <person name="Maeda T."/>
            <person name="Takahashi S."/>
            <person name="Yoshida T."/>
            <person name="Shimamura S."/>
            <person name="Takaki Y."/>
            <person name="Nagai Y."/>
            <person name="Toyoda A."/>
            <person name="Suzuki Y."/>
            <person name="Arimoto A."/>
            <person name="Ishii H."/>
            <person name="Satoh N."/>
            <person name="Nishiyama T."/>
            <person name="Hasebe M."/>
            <person name="Maruyama T."/>
            <person name="Minagawa J."/>
            <person name="Obokata J."/>
            <person name="Shigenobu S."/>
        </authorList>
    </citation>
    <scope>NUCLEOTIDE SEQUENCE [LARGE SCALE GENOMIC DNA]</scope>
</reference>
<feature type="domain" description="MADF" evidence="1">
    <location>
        <begin position="32"/>
        <end position="82"/>
    </location>
</feature>
<dbReference type="PANTHER" id="PTHR21505:SF8">
    <property type="entry name" value="DPT-YFP REPRESSOR BY OVEREXPRESSION, ISOFORM D-RELATED"/>
    <property type="match status" value="1"/>
</dbReference>
<dbReference type="Proteomes" id="UP000735302">
    <property type="component" value="Unassembled WGS sequence"/>
</dbReference>
<comment type="caution">
    <text evidence="2">The sequence shown here is derived from an EMBL/GenBank/DDBJ whole genome shotgun (WGS) entry which is preliminary data.</text>
</comment>
<protein>
    <recommendedName>
        <fullName evidence="1">MADF domain-containing protein</fullName>
    </recommendedName>
</protein>
<gene>
    <name evidence="2" type="ORF">PoB_003028500</name>
</gene>
<keyword evidence="3" id="KW-1185">Reference proteome</keyword>
<dbReference type="Pfam" id="PF10545">
    <property type="entry name" value="MADF_DNA_bdg"/>
    <property type="match status" value="1"/>
</dbReference>
<accession>A0AAV4AAF3</accession>
<proteinExistence type="predicted"/>
<dbReference type="EMBL" id="BLXT01003731">
    <property type="protein sequence ID" value="GFO03780.1"/>
    <property type="molecule type" value="Genomic_DNA"/>
</dbReference>
<dbReference type="InterPro" id="IPR006578">
    <property type="entry name" value="MADF-dom"/>
</dbReference>
<evidence type="ECO:0000313" key="3">
    <source>
        <dbReference type="Proteomes" id="UP000735302"/>
    </source>
</evidence>
<sequence>MCLSFVKPGIDQCNLPHRTVCHATDLPSAQIASKETVTKKIANLRTSFRKEYKKVESSKVSGAGAPDIIVPKLWYFEDLMFLKDQDTVRKARSNVEEETTQPLLDDFDAEFETQVRIAFPRG</sequence>
<dbReference type="PANTHER" id="PTHR21505">
    <property type="entry name" value="MADF DOMAIN-CONTAINING PROTEIN-RELATED"/>
    <property type="match status" value="1"/>
</dbReference>
<evidence type="ECO:0000313" key="2">
    <source>
        <dbReference type="EMBL" id="GFO03780.1"/>
    </source>
</evidence>
<evidence type="ECO:0000259" key="1">
    <source>
        <dbReference type="Pfam" id="PF10545"/>
    </source>
</evidence>
<dbReference type="AlphaFoldDB" id="A0AAV4AAF3"/>